<protein>
    <submittedName>
        <fullName evidence="1">Uncharacterized protein</fullName>
    </submittedName>
</protein>
<dbReference type="Proteomes" id="UP001054945">
    <property type="component" value="Unassembled WGS sequence"/>
</dbReference>
<comment type="caution">
    <text evidence="1">The sequence shown here is derived from an EMBL/GenBank/DDBJ whole genome shotgun (WGS) entry which is preliminary data.</text>
</comment>
<proteinExistence type="predicted"/>
<organism evidence="1 2">
    <name type="scientific">Caerostris extrusa</name>
    <name type="common">Bark spider</name>
    <name type="synonym">Caerostris bankana</name>
    <dbReference type="NCBI Taxonomy" id="172846"/>
    <lineage>
        <taxon>Eukaryota</taxon>
        <taxon>Metazoa</taxon>
        <taxon>Ecdysozoa</taxon>
        <taxon>Arthropoda</taxon>
        <taxon>Chelicerata</taxon>
        <taxon>Arachnida</taxon>
        <taxon>Araneae</taxon>
        <taxon>Araneomorphae</taxon>
        <taxon>Entelegynae</taxon>
        <taxon>Araneoidea</taxon>
        <taxon>Araneidae</taxon>
        <taxon>Caerostris</taxon>
    </lineage>
</organism>
<reference evidence="1 2" key="1">
    <citation type="submission" date="2021-06" db="EMBL/GenBank/DDBJ databases">
        <title>Caerostris extrusa draft genome.</title>
        <authorList>
            <person name="Kono N."/>
            <person name="Arakawa K."/>
        </authorList>
    </citation>
    <scope>NUCLEOTIDE SEQUENCE [LARGE SCALE GENOMIC DNA]</scope>
</reference>
<keyword evidence="2" id="KW-1185">Reference proteome</keyword>
<sequence>MGFLLAHTLQPHKTSKECCSVTKAPIKRSEEHKCQEIRARQTCPAERWKRALCGSQSECLVDPEFYQFLSDFFPLSRKTSYRFYIVRKGPEWPSG</sequence>
<accession>A0AAV4VGA0</accession>
<name>A0AAV4VGA0_CAEEX</name>
<evidence type="ECO:0000313" key="2">
    <source>
        <dbReference type="Proteomes" id="UP001054945"/>
    </source>
</evidence>
<dbReference type="AlphaFoldDB" id="A0AAV4VGA0"/>
<dbReference type="EMBL" id="BPLR01014405">
    <property type="protein sequence ID" value="GIY68583.1"/>
    <property type="molecule type" value="Genomic_DNA"/>
</dbReference>
<evidence type="ECO:0000313" key="1">
    <source>
        <dbReference type="EMBL" id="GIY68583.1"/>
    </source>
</evidence>
<gene>
    <name evidence="1" type="ORF">CEXT_274171</name>
</gene>